<dbReference type="InterPro" id="IPR000873">
    <property type="entry name" value="AMP-dep_synth/lig_dom"/>
</dbReference>
<evidence type="ECO:0000259" key="9">
    <source>
        <dbReference type="Pfam" id="PF13193"/>
    </source>
</evidence>
<evidence type="ECO:0000256" key="2">
    <source>
        <dbReference type="ARBA" id="ARBA00005005"/>
    </source>
</evidence>
<dbReference type="AlphaFoldDB" id="A0A1I5LWJ0"/>
<dbReference type="Gene3D" id="3.30.300.30">
    <property type="match status" value="1"/>
</dbReference>
<comment type="subcellular location">
    <subcellularLocation>
        <location evidence="1">Membrane</location>
        <topology evidence="1">Peripheral membrane protein</topology>
    </subcellularLocation>
</comment>
<keyword evidence="3" id="KW-0436">Ligase</keyword>
<dbReference type="STRING" id="658457.SAMN05216601_104274"/>
<dbReference type="SUPFAM" id="SSF56801">
    <property type="entry name" value="Acetyl-CoA synthetase-like"/>
    <property type="match status" value="1"/>
</dbReference>
<evidence type="ECO:0000256" key="4">
    <source>
        <dbReference type="ARBA" id="ARBA00023136"/>
    </source>
</evidence>
<dbReference type="EC" id="6.2.1.3" evidence="5"/>
<organism evidence="10 11">
    <name type="scientific">Ectopseudomonas composti</name>
    <dbReference type="NCBI Taxonomy" id="658457"/>
    <lineage>
        <taxon>Bacteria</taxon>
        <taxon>Pseudomonadati</taxon>
        <taxon>Pseudomonadota</taxon>
        <taxon>Gammaproteobacteria</taxon>
        <taxon>Pseudomonadales</taxon>
        <taxon>Pseudomonadaceae</taxon>
        <taxon>Ectopseudomonas</taxon>
    </lineage>
</organism>
<gene>
    <name evidence="10" type="ORF">SAMN05216601_104274</name>
</gene>
<proteinExistence type="predicted"/>
<evidence type="ECO:0000313" key="10">
    <source>
        <dbReference type="EMBL" id="SFP01116.1"/>
    </source>
</evidence>
<dbReference type="PANTHER" id="PTHR43767:SF8">
    <property type="entry name" value="LONG-CHAIN-FATTY-ACID--COA LIGASE"/>
    <property type="match status" value="1"/>
</dbReference>
<dbReference type="Proteomes" id="UP000182400">
    <property type="component" value="Unassembled WGS sequence"/>
</dbReference>
<name>A0A1I5LWJ0_9GAMM</name>
<evidence type="ECO:0000313" key="11">
    <source>
        <dbReference type="Proteomes" id="UP000182400"/>
    </source>
</evidence>
<comment type="pathway">
    <text evidence="2">Lipid metabolism; fatty acid beta-oxidation.</text>
</comment>
<dbReference type="Pfam" id="PF13193">
    <property type="entry name" value="AMP-binding_C"/>
    <property type="match status" value="1"/>
</dbReference>
<evidence type="ECO:0000256" key="6">
    <source>
        <dbReference type="ARBA" id="ARBA00039545"/>
    </source>
</evidence>
<dbReference type="PANTHER" id="PTHR43767">
    <property type="entry name" value="LONG-CHAIN-FATTY-ACID--COA LIGASE"/>
    <property type="match status" value="1"/>
</dbReference>
<evidence type="ECO:0000259" key="8">
    <source>
        <dbReference type="Pfam" id="PF00501"/>
    </source>
</evidence>
<dbReference type="GO" id="GO:0016020">
    <property type="term" value="C:membrane"/>
    <property type="evidence" value="ECO:0007669"/>
    <property type="project" value="UniProtKB-SubCell"/>
</dbReference>
<dbReference type="InterPro" id="IPR045851">
    <property type="entry name" value="AMP-bd_C_sf"/>
</dbReference>
<dbReference type="InterPro" id="IPR042099">
    <property type="entry name" value="ANL_N_sf"/>
</dbReference>
<dbReference type="InterPro" id="IPR020845">
    <property type="entry name" value="AMP-binding_CS"/>
</dbReference>
<dbReference type="OrthoDB" id="9803968at2"/>
<dbReference type="GO" id="GO:0004467">
    <property type="term" value="F:long-chain fatty acid-CoA ligase activity"/>
    <property type="evidence" value="ECO:0007669"/>
    <property type="project" value="UniProtKB-EC"/>
</dbReference>
<sequence>MTAQSRRWEKHYPTHLHGYRIDAESLAGNLADCAGANARRFGDAPAFTQVLPNGLQAELSFAEIERLSNAFAAYLMHEQGLPAGAVVALQLPNSLHYPIAVLGAWKAGLIVTNVNPLYTERELDGQLLDSGAKLLVACDLFVKRAQQVIEQRGVSLLLTSLGDFFPAPVGQAIQQSLEEQTGDDLTPQIAFQRFSEALSIGAELPLSRRDHPVALYQYTGGTTGRSKGAVLTHANLKAVLRMAEDYLSAFGAQIEPGDIILTIPPLYHIFAFNFNFLLFFGRGGHNLLVPNPRPLANTRPAFEKFPVRWMTGVDTLYAGLLAEPWFQANPPALKLAVSGGTALRPVTGERWRALVGQILEGYGLTESSCFVAFNPPGPKERHGTVGLPLPGLDVRIADADGQALASGTPGELLVRGPNIIEHYLNRPDETREAFVDGWFRTGDIAVMDEDGYIRIVDRKKDMVLVSGFNVYPNEVEAVIAEHPDVMEVAVIGMPDEITGEAVCAFVALHRPGLDSETIIHHCRQRLTAYKVPKRIEFREQLPKSPIGKILRAHLRT</sequence>
<protein>
    <recommendedName>
        <fullName evidence="6">Long-chain-fatty-acid--CoA ligase</fullName>
        <ecNumber evidence="5">6.2.1.3</ecNumber>
    </recommendedName>
    <alternativeName>
        <fullName evidence="7">Long-chain acyl-CoA synthetase</fullName>
    </alternativeName>
</protein>
<evidence type="ECO:0000256" key="5">
    <source>
        <dbReference type="ARBA" id="ARBA00026121"/>
    </source>
</evidence>
<feature type="domain" description="AMP-binding enzyme C-terminal" evidence="9">
    <location>
        <begin position="474"/>
        <end position="548"/>
    </location>
</feature>
<dbReference type="PROSITE" id="PS00455">
    <property type="entry name" value="AMP_BINDING"/>
    <property type="match status" value="1"/>
</dbReference>
<dbReference type="InterPro" id="IPR050237">
    <property type="entry name" value="ATP-dep_AMP-bd_enzyme"/>
</dbReference>
<dbReference type="Gene3D" id="3.40.50.12780">
    <property type="entry name" value="N-terminal domain of ligase-like"/>
    <property type="match status" value="1"/>
</dbReference>
<accession>A0A1I5LWJ0</accession>
<dbReference type="Pfam" id="PF00501">
    <property type="entry name" value="AMP-binding"/>
    <property type="match status" value="1"/>
</dbReference>
<evidence type="ECO:0000256" key="1">
    <source>
        <dbReference type="ARBA" id="ARBA00004170"/>
    </source>
</evidence>
<feature type="domain" description="AMP-dependent synthetase/ligase" evidence="8">
    <location>
        <begin position="37"/>
        <end position="424"/>
    </location>
</feature>
<evidence type="ECO:0000256" key="7">
    <source>
        <dbReference type="ARBA" id="ARBA00042773"/>
    </source>
</evidence>
<dbReference type="RefSeq" id="WP_074938296.1">
    <property type="nucleotide sequence ID" value="NZ_FOWP01000004.1"/>
</dbReference>
<keyword evidence="4" id="KW-0472">Membrane</keyword>
<reference evidence="10 11" key="1">
    <citation type="submission" date="2016-10" db="EMBL/GenBank/DDBJ databases">
        <authorList>
            <person name="de Groot N.N."/>
        </authorList>
    </citation>
    <scope>NUCLEOTIDE SEQUENCE [LARGE SCALE GENOMIC DNA]</scope>
    <source>
        <strain evidence="10 11">CCUG 59231</strain>
    </source>
</reference>
<dbReference type="EMBL" id="FOWP01000004">
    <property type="protein sequence ID" value="SFP01116.1"/>
    <property type="molecule type" value="Genomic_DNA"/>
</dbReference>
<evidence type="ECO:0000256" key="3">
    <source>
        <dbReference type="ARBA" id="ARBA00022598"/>
    </source>
</evidence>
<dbReference type="InterPro" id="IPR025110">
    <property type="entry name" value="AMP-bd_C"/>
</dbReference>